<sequence length="76" mass="8952">MTKLRHDLLLLTMEVAEELRWEKEESKATKLKMEQKQKDIEQEDLKSKVMKEKLIPSEVDPILEEASGRTMENLNP</sequence>
<comment type="caution">
    <text evidence="2">The sequence shown here is derived from an EMBL/GenBank/DDBJ whole genome shotgun (WGS) entry which is preliminary data.</text>
</comment>
<gene>
    <name evidence="2" type="ORF">F9B85_04470</name>
</gene>
<protein>
    <submittedName>
        <fullName evidence="2">Uncharacterized protein</fullName>
    </submittedName>
</protein>
<evidence type="ECO:0000313" key="2">
    <source>
        <dbReference type="EMBL" id="KAB2953869.1"/>
    </source>
</evidence>
<name>A0A6I0EW83_9FIRM</name>
<organism evidence="2 3">
    <name type="scientific">Heliorestis acidaminivorans</name>
    <dbReference type="NCBI Taxonomy" id="553427"/>
    <lineage>
        <taxon>Bacteria</taxon>
        <taxon>Bacillati</taxon>
        <taxon>Bacillota</taxon>
        <taxon>Clostridia</taxon>
        <taxon>Eubacteriales</taxon>
        <taxon>Heliobacteriaceae</taxon>
        <taxon>Heliorestis</taxon>
    </lineage>
</organism>
<feature type="coiled-coil region" evidence="1">
    <location>
        <begin position="16"/>
        <end position="53"/>
    </location>
</feature>
<evidence type="ECO:0000313" key="3">
    <source>
        <dbReference type="Proteomes" id="UP000468766"/>
    </source>
</evidence>
<dbReference type="EMBL" id="WBXO01000002">
    <property type="protein sequence ID" value="KAB2953869.1"/>
    <property type="molecule type" value="Genomic_DNA"/>
</dbReference>
<dbReference type="RefSeq" id="WP_151618930.1">
    <property type="nucleotide sequence ID" value="NZ_WBXO01000002.1"/>
</dbReference>
<keyword evidence="3" id="KW-1185">Reference proteome</keyword>
<keyword evidence="1" id="KW-0175">Coiled coil</keyword>
<reference evidence="2 3" key="1">
    <citation type="submission" date="2019-10" db="EMBL/GenBank/DDBJ databases">
        <title>Whole-genome sequence of the extremophile Heliorestis acidaminivorans DSM 24790.</title>
        <authorList>
            <person name="Kyndt J.A."/>
            <person name="Meyer T.E."/>
        </authorList>
    </citation>
    <scope>NUCLEOTIDE SEQUENCE [LARGE SCALE GENOMIC DNA]</scope>
    <source>
        <strain evidence="2 3">DSM 24790</strain>
    </source>
</reference>
<dbReference type="Proteomes" id="UP000468766">
    <property type="component" value="Unassembled WGS sequence"/>
</dbReference>
<evidence type="ECO:0000256" key="1">
    <source>
        <dbReference type="SAM" id="Coils"/>
    </source>
</evidence>
<dbReference type="AlphaFoldDB" id="A0A6I0EW83"/>
<proteinExistence type="predicted"/>
<accession>A0A6I0EW83</accession>